<keyword evidence="2" id="KW-0378">Hydrolase</keyword>
<evidence type="ECO:0000259" key="1">
    <source>
        <dbReference type="Pfam" id="PF00561"/>
    </source>
</evidence>
<dbReference type="PRINTS" id="PR00111">
    <property type="entry name" value="ABHYDROLASE"/>
</dbReference>
<dbReference type="Gene3D" id="3.40.50.1820">
    <property type="entry name" value="alpha/beta hydrolase"/>
    <property type="match status" value="1"/>
</dbReference>
<name>A0ABZ2CA14_9BACI</name>
<organism evidence="2 3">
    <name type="scientific">Niallia oryzisoli</name>
    <dbReference type="NCBI Taxonomy" id="1737571"/>
    <lineage>
        <taxon>Bacteria</taxon>
        <taxon>Bacillati</taxon>
        <taxon>Bacillota</taxon>
        <taxon>Bacilli</taxon>
        <taxon>Bacillales</taxon>
        <taxon>Bacillaceae</taxon>
        <taxon>Niallia</taxon>
    </lineage>
</organism>
<proteinExistence type="predicted"/>
<dbReference type="InterPro" id="IPR029058">
    <property type="entry name" value="AB_hydrolase_fold"/>
</dbReference>
<dbReference type="GO" id="GO:0016787">
    <property type="term" value="F:hydrolase activity"/>
    <property type="evidence" value="ECO:0007669"/>
    <property type="project" value="UniProtKB-KW"/>
</dbReference>
<dbReference type="RefSeq" id="WP_338449510.1">
    <property type="nucleotide sequence ID" value="NZ_CP137640.1"/>
</dbReference>
<dbReference type="Pfam" id="PF00561">
    <property type="entry name" value="Abhydrolase_1"/>
    <property type="match status" value="1"/>
</dbReference>
<feature type="domain" description="AB hydrolase-1" evidence="1">
    <location>
        <begin position="23"/>
        <end position="243"/>
    </location>
</feature>
<evidence type="ECO:0000313" key="2">
    <source>
        <dbReference type="EMBL" id="WVX80579.1"/>
    </source>
</evidence>
<dbReference type="Proteomes" id="UP001357223">
    <property type="component" value="Chromosome"/>
</dbReference>
<accession>A0ABZ2CA14</accession>
<dbReference type="InterPro" id="IPR000073">
    <property type="entry name" value="AB_hydrolase_1"/>
</dbReference>
<protein>
    <submittedName>
        <fullName evidence="2">Alpha/beta hydrolase</fullName>
    </submittedName>
</protein>
<dbReference type="InterPro" id="IPR050471">
    <property type="entry name" value="AB_hydrolase"/>
</dbReference>
<dbReference type="EMBL" id="CP137640">
    <property type="protein sequence ID" value="WVX80579.1"/>
    <property type="molecule type" value="Genomic_DNA"/>
</dbReference>
<dbReference type="PANTHER" id="PTHR43433:SF5">
    <property type="entry name" value="AB HYDROLASE-1 DOMAIN-CONTAINING PROTEIN"/>
    <property type="match status" value="1"/>
</dbReference>
<dbReference type="PANTHER" id="PTHR43433">
    <property type="entry name" value="HYDROLASE, ALPHA/BETA FOLD FAMILY PROTEIN"/>
    <property type="match status" value="1"/>
</dbReference>
<dbReference type="SUPFAM" id="SSF53474">
    <property type="entry name" value="alpha/beta-Hydrolases"/>
    <property type="match status" value="1"/>
</dbReference>
<reference evidence="2 3" key="1">
    <citation type="submission" date="2023-10" db="EMBL/GenBank/DDBJ databases">
        <title>Niallia locisalis sp.nov. isolated from a salt pond sample.</title>
        <authorList>
            <person name="Li X.-J."/>
            <person name="Dong L."/>
        </authorList>
    </citation>
    <scope>NUCLEOTIDE SEQUENCE [LARGE SCALE GENOMIC DNA]</scope>
    <source>
        <strain evidence="2 3">DSM 29761</strain>
    </source>
</reference>
<evidence type="ECO:0000313" key="3">
    <source>
        <dbReference type="Proteomes" id="UP001357223"/>
    </source>
</evidence>
<sequence length="279" mass="31182">MLAKKQLSNGHTISYLEIGEGTPLLLIPATGVDHTVWGDHLSAFAKHFRVFAIDNLGTGDSSKIEDVSHYTEEVLADDAFELMKSLNIDSAHVAGISMGSIVAQRVAIEHPGFVRSLSLYNSWGKTDDFMEQIFSIWQRLIETQPMSFAGPSMLHWLVSEALWEEHPEQIPLLSKMVFESETAPPTFVTLAHLEIDIAHDALDELRYIQAPTLIIAGEEDRTTPVRYAKEMVEQIPNAELQVITGRGSSHLLMNERAEEFQSIAINFLINQDKKVNTLS</sequence>
<gene>
    <name evidence="2" type="ORF">R4Z09_25600</name>
</gene>
<keyword evidence="3" id="KW-1185">Reference proteome</keyword>